<feature type="transmembrane region" description="Helical" evidence="1">
    <location>
        <begin position="12"/>
        <end position="34"/>
    </location>
</feature>
<sequence length="115" mass="13238">MEYLSRVSSNTFFILTWSFVISPTTAHYCVWGLCESSQYCCDENVCCSYRDYDIWITVVIIAGVVIGMILAGTCLYYNLCRIYLYLQKRYYGISSVSMPSEFDSDGKSIKLSFQE</sequence>
<keyword evidence="2" id="KW-1185">Reference proteome</keyword>
<accession>A0A6J1QLU5</accession>
<evidence type="ECO:0000313" key="2">
    <source>
        <dbReference type="Proteomes" id="UP000504618"/>
    </source>
</evidence>
<evidence type="ECO:0000256" key="1">
    <source>
        <dbReference type="SAM" id="Phobius"/>
    </source>
</evidence>
<dbReference type="OrthoDB" id="10070083at2759"/>
<feature type="transmembrane region" description="Helical" evidence="1">
    <location>
        <begin position="54"/>
        <end position="79"/>
    </location>
</feature>
<keyword evidence="1" id="KW-0472">Membrane</keyword>
<protein>
    <submittedName>
        <fullName evidence="3">Uncharacterized protein LOC112462099</fullName>
    </submittedName>
</protein>
<gene>
    <name evidence="3" type="primary">LOC112462099</name>
</gene>
<evidence type="ECO:0000313" key="3">
    <source>
        <dbReference type="RefSeq" id="XP_024883452.1"/>
    </source>
</evidence>
<name>A0A6J1QLU5_9HYME</name>
<proteinExistence type="predicted"/>
<dbReference type="Proteomes" id="UP000504618">
    <property type="component" value="Unplaced"/>
</dbReference>
<keyword evidence="1" id="KW-0812">Transmembrane</keyword>
<dbReference type="AlphaFoldDB" id="A0A6J1QLU5"/>
<dbReference type="GeneID" id="112462099"/>
<keyword evidence="1" id="KW-1133">Transmembrane helix</keyword>
<reference evidence="3" key="1">
    <citation type="submission" date="2025-08" db="UniProtKB">
        <authorList>
            <consortium name="RefSeq"/>
        </authorList>
    </citation>
    <scope>IDENTIFICATION</scope>
    <source>
        <tissue evidence="3">Whole body</tissue>
    </source>
</reference>
<organism evidence="2 3">
    <name type="scientific">Temnothorax curvispinosus</name>
    <dbReference type="NCBI Taxonomy" id="300111"/>
    <lineage>
        <taxon>Eukaryota</taxon>
        <taxon>Metazoa</taxon>
        <taxon>Ecdysozoa</taxon>
        <taxon>Arthropoda</taxon>
        <taxon>Hexapoda</taxon>
        <taxon>Insecta</taxon>
        <taxon>Pterygota</taxon>
        <taxon>Neoptera</taxon>
        <taxon>Endopterygota</taxon>
        <taxon>Hymenoptera</taxon>
        <taxon>Apocrita</taxon>
        <taxon>Aculeata</taxon>
        <taxon>Formicoidea</taxon>
        <taxon>Formicidae</taxon>
        <taxon>Myrmicinae</taxon>
        <taxon>Temnothorax</taxon>
    </lineage>
</organism>
<dbReference type="RefSeq" id="XP_024883452.1">
    <property type="nucleotide sequence ID" value="XM_025027684.1"/>
</dbReference>